<sequence length="99" mass="10535">MGSLIGLALTATENLLHVQVSDPGSAFTAPHLSEETGVQPGTDTVNGRGLFIVDELSERRWRAREHGHGRTVRCAIPASGSCARRRSPAGSRRSANSPM</sequence>
<reference evidence="2 3" key="1">
    <citation type="submission" date="2020-08" db="EMBL/GenBank/DDBJ databases">
        <title>Sequencing the genomes of 1000 actinobacteria strains.</title>
        <authorList>
            <person name="Klenk H.-P."/>
        </authorList>
    </citation>
    <scope>NUCLEOTIDE SEQUENCE [LARGE SCALE GENOMIC DNA]</scope>
    <source>
        <strain evidence="2 3">DSM 43023</strain>
    </source>
</reference>
<evidence type="ECO:0000256" key="1">
    <source>
        <dbReference type="SAM" id="MobiDB-lite"/>
    </source>
</evidence>
<dbReference type="InterPro" id="IPR036890">
    <property type="entry name" value="HATPase_C_sf"/>
</dbReference>
<proteinExistence type="predicted"/>
<keyword evidence="3" id="KW-1185">Reference proteome</keyword>
<comment type="caution">
    <text evidence="2">The sequence shown here is derived from an EMBL/GenBank/DDBJ whole genome shotgun (WGS) entry which is preliminary data.</text>
</comment>
<accession>A0A7W7W7E7</accession>
<dbReference type="AlphaFoldDB" id="A0A7W7W7E7"/>
<evidence type="ECO:0000313" key="3">
    <source>
        <dbReference type="Proteomes" id="UP000534286"/>
    </source>
</evidence>
<dbReference type="CDD" id="cd16936">
    <property type="entry name" value="HATPase_RsbW-like"/>
    <property type="match status" value="1"/>
</dbReference>
<protein>
    <submittedName>
        <fullName evidence="2">Anti-sigma regulatory factor (Ser/Thr protein kinase)</fullName>
    </submittedName>
</protein>
<gene>
    <name evidence="2" type="ORF">FHR32_001547</name>
</gene>
<dbReference type="Proteomes" id="UP000534286">
    <property type="component" value="Unassembled WGS sequence"/>
</dbReference>
<dbReference type="EMBL" id="JACHJU010000001">
    <property type="protein sequence ID" value="MBB4937242.1"/>
    <property type="molecule type" value="Genomic_DNA"/>
</dbReference>
<dbReference type="Gene3D" id="3.30.565.10">
    <property type="entry name" value="Histidine kinase-like ATPase, C-terminal domain"/>
    <property type="match status" value="1"/>
</dbReference>
<feature type="region of interest" description="Disordered" evidence="1">
    <location>
        <begin position="24"/>
        <end position="46"/>
    </location>
</feature>
<feature type="region of interest" description="Disordered" evidence="1">
    <location>
        <begin position="78"/>
        <end position="99"/>
    </location>
</feature>
<evidence type="ECO:0000313" key="2">
    <source>
        <dbReference type="EMBL" id="MBB4937242.1"/>
    </source>
</evidence>
<organism evidence="2 3">
    <name type="scientific">Streptosporangium album</name>
    <dbReference type="NCBI Taxonomy" id="47479"/>
    <lineage>
        <taxon>Bacteria</taxon>
        <taxon>Bacillati</taxon>
        <taxon>Actinomycetota</taxon>
        <taxon>Actinomycetes</taxon>
        <taxon>Streptosporangiales</taxon>
        <taxon>Streptosporangiaceae</taxon>
        <taxon>Streptosporangium</taxon>
    </lineage>
</organism>
<dbReference type="SUPFAM" id="SSF55874">
    <property type="entry name" value="ATPase domain of HSP90 chaperone/DNA topoisomerase II/histidine kinase"/>
    <property type="match status" value="1"/>
</dbReference>
<name>A0A7W7W7E7_9ACTN</name>